<keyword evidence="2" id="KW-1185">Reference proteome</keyword>
<evidence type="ECO:0008006" key="3">
    <source>
        <dbReference type="Google" id="ProtNLM"/>
    </source>
</evidence>
<protein>
    <recommendedName>
        <fullName evidence="3">Ethyl tert-butyl ether degradation protein EthD</fullName>
    </recommendedName>
</protein>
<gene>
    <name evidence="1" type="ORF">CCS01_19705</name>
</gene>
<dbReference type="RefSeq" id="WP_104520532.1">
    <property type="nucleotide sequence ID" value="NZ_NHRY01000216.1"/>
</dbReference>
<dbReference type="EMBL" id="NHRY01000216">
    <property type="protein sequence ID" value="PPQ30127.1"/>
    <property type="molecule type" value="Genomic_DNA"/>
</dbReference>
<reference evidence="1 2" key="1">
    <citation type="journal article" date="2018" name="Arch. Microbiol.">
        <title>New insights into the metabolic potential of the phototrophic purple bacterium Rhodopila globiformis DSM 161(T) from its draft genome sequence and evidence for a vanadium-dependent nitrogenase.</title>
        <authorList>
            <person name="Imhoff J.F."/>
            <person name="Rahn T."/>
            <person name="Kunzel S."/>
            <person name="Neulinger S.C."/>
        </authorList>
    </citation>
    <scope>NUCLEOTIDE SEQUENCE [LARGE SCALE GENOMIC DNA]</scope>
    <source>
        <strain evidence="1 2">DSM 161</strain>
    </source>
</reference>
<proteinExistence type="predicted"/>
<accession>A0A2S6N6B2</accession>
<sequence length="104" mass="11730">MSAYFIVRAVVADPADREPFDHWYRTEHLPDALTAFKATAAMRGWSAVDPSVHMAFYRFETLEAAQAIGSSDVIKGLIAEFDLRWGERVKRTRDVLSIADELKG</sequence>
<dbReference type="OrthoDB" id="7272296at2"/>
<dbReference type="AlphaFoldDB" id="A0A2S6N6B2"/>
<dbReference type="SUPFAM" id="SSF54909">
    <property type="entry name" value="Dimeric alpha+beta barrel"/>
    <property type="match status" value="1"/>
</dbReference>
<evidence type="ECO:0000313" key="2">
    <source>
        <dbReference type="Proteomes" id="UP000239724"/>
    </source>
</evidence>
<comment type="caution">
    <text evidence="1">The sequence shown here is derived from an EMBL/GenBank/DDBJ whole genome shotgun (WGS) entry which is preliminary data.</text>
</comment>
<dbReference type="InterPro" id="IPR011008">
    <property type="entry name" value="Dimeric_a/b-barrel"/>
</dbReference>
<organism evidence="1 2">
    <name type="scientific">Rhodopila globiformis</name>
    <name type="common">Rhodopseudomonas globiformis</name>
    <dbReference type="NCBI Taxonomy" id="1071"/>
    <lineage>
        <taxon>Bacteria</taxon>
        <taxon>Pseudomonadati</taxon>
        <taxon>Pseudomonadota</taxon>
        <taxon>Alphaproteobacteria</taxon>
        <taxon>Acetobacterales</taxon>
        <taxon>Acetobacteraceae</taxon>
        <taxon>Rhodopila</taxon>
    </lineage>
</organism>
<evidence type="ECO:0000313" key="1">
    <source>
        <dbReference type="EMBL" id="PPQ30127.1"/>
    </source>
</evidence>
<name>A0A2S6N6B2_RHOGL</name>
<dbReference type="Proteomes" id="UP000239724">
    <property type="component" value="Unassembled WGS sequence"/>
</dbReference>